<dbReference type="InterPro" id="IPR052518">
    <property type="entry name" value="CHR_Transporter"/>
</dbReference>
<evidence type="ECO:0008006" key="10">
    <source>
        <dbReference type="Google" id="ProtNLM"/>
    </source>
</evidence>
<proteinExistence type="inferred from homology"/>
<dbReference type="EMBL" id="BMOD01000003">
    <property type="protein sequence ID" value="GGJ28423.1"/>
    <property type="molecule type" value="Genomic_DNA"/>
</dbReference>
<evidence type="ECO:0000256" key="1">
    <source>
        <dbReference type="ARBA" id="ARBA00004651"/>
    </source>
</evidence>
<evidence type="ECO:0000256" key="6">
    <source>
        <dbReference type="ARBA" id="ARBA00023136"/>
    </source>
</evidence>
<evidence type="ECO:0000256" key="5">
    <source>
        <dbReference type="ARBA" id="ARBA00022989"/>
    </source>
</evidence>
<keyword evidence="4 7" id="KW-0812">Transmembrane</keyword>
<keyword evidence="5 7" id="KW-1133">Transmembrane helix</keyword>
<feature type="transmembrane region" description="Helical" evidence="7">
    <location>
        <begin position="156"/>
        <end position="179"/>
    </location>
</feature>
<dbReference type="PANTHER" id="PTHR43663:SF1">
    <property type="entry name" value="CHROMATE TRANSPORTER"/>
    <property type="match status" value="1"/>
</dbReference>
<evidence type="ECO:0000256" key="7">
    <source>
        <dbReference type="SAM" id="Phobius"/>
    </source>
</evidence>
<organism evidence="8 9">
    <name type="scientific">Deinococcus roseus</name>
    <dbReference type="NCBI Taxonomy" id="392414"/>
    <lineage>
        <taxon>Bacteria</taxon>
        <taxon>Thermotogati</taxon>
        <taxon>Deinococcota</taxon>
        <taxon>Deinococci</taxon>
        <taxon>Deinococcales</taxon>
        <taxon>Deinococcaceae</taxon>
        <taxon>Deinococcus</taxon>
    </lineage>
</organism>
<comment type="similarity">
    <text evidence="2">Belongs to the chromate ion transporter (CHR) (TC 2.A.51) family.</text>
</comment>
<keyword evidence="6 7" id="KW-0472">Membrane</keyword>
<feature type="transmembrane region" description="Helical" evidence="7">
    <location>
        <begin position="20"/>
        <end position="45"/>
    </location>
</feature>
<keyword evidence="9" id="KW-1185">Reference proteome</keyword>
<dbReference type="Proteomes" id="UP000632222">
    <property type="component" value="Unassembled WGS sequence"/>
</dbReference>
<dbReference type="RefSeq" id="WP_189001597.1">
    <property type="nucleotide sequence ID" value="NZ_BMOD01000003.1"/>
</dbReference>
<name>A0ABQ2D0Q9_9DEIO</name>
<evidence type="ECO:0000256" key="3">
    <source>
        <dbReference type="ARBA" id="ARBA00022475"/>
    </source>
</evidence>
<evidence type="ECO:0000256" key="4">
    <source>
        <dbReference type="ARBA" id="ARBA00022692"/>
    </source>
</evidence>
<comment type="subcellular location">
    <subcellularLocation>
        <location evidence="1">Cell membrane</location>
        <topology evidence="1">Multi-pass membrane protein</topology>
    </subcellularLocation>
</comment>
<sequence>MSSERTLNVDQPRPAASPLQLFLVFLYVGVTSLGGGLGAHIYAAIRARRWTDDATYSEAFTLAQLLPGSNAGNLAAFLGMRLSGRFGSLLAVLGLLLPGSIIIAVLTVLYFQHGSVLPPVVSSALKGASAAAFAVMVSAALPILKTAMRLKAGPVLILLSFLLLGLARLDILLVLLLVLPLGLWIHRPSTTEKAADHV</sequence>
<gene>
    <name evidence="8" type="ORF">GCM10008938_13110</name>
</gene>
<feature type="transmembrane region" description="Helical" evidence="7">
    <location>
        <begin position="123"/>
        <end position="144"/>
    </location>
</feature>
<dbReference type="Pfam" id="PF02417">
    <property type="entry name" value="Chromate_transp"/>
    <property type="match status" value="1"/>
</dbReference>
<dbReference type="InterPro" id="IPR003370">
    <property type="entry name" value="Chromate_transpt"/>
</dbReference>
<reference evidence="9" key="1">
    <citation type="journal article" date="2019" name="Int. J. Syst. Evol. Microbiol.">
        <title>The Global Catalogue of Microorganisms (GCM) 10K type strain sequencing project: providing services to taxonomists for standard genome sequencing and annotation.</title>
        <authorList>
            <consortium name="The Broad Institute Genomics Platform"/>
            <consortium name="The Broad Institute Genome Sequencing Center for Infectious Disease"/>
            <person name="Wu L."/>
            <person name="Ma J."/>
        </authorList>
    </citation>
    <scope>NUCLEOTIDE SEQUENCE [LARGE SCALE GENOMIC DNA]</scope>
    <source>
        <strain evidence="9">JCM 14370</strain>
    </source>
</reference>
<accession>A0ABQ2D0Q9</accession>
<dbReference type="PANTHER" id="PTHR43663">
    <property type="entry name" value="CHROMATE TRANSPORT PROTEIN-RELATED"/>
    <property type="match status" value="1"/>
</dbReference>
<protein>
    <recommendedName>
        <fullName evidence="10">Chromate transporter</fullName>
    </recommendedName>
</protein>
<feature type="transmembrane region" description="Helical" evidence="7">
    <location>
        <begin position="89"/>
        <end position="111"/>
    </location>
</feature>
<evidence type="ECO:0000313" key="9">
    <source>
        <dbReference type="Proteomes" id="UP000632222"/>
    </source>
</evidence>
<evidence type="ECO:0000256" key="2">
    <source>
        <dbReference type="ARBA" id="ARBA00005262"/>
    </source>
</evidence>
<keyword evidence="3" id="KW-1003">Cell membrane</keyword>
<comment type="caution">
    <text evidence="8">The sequence shown here is derived from an EMBL/GenBank/DDBJ whole genome shotgun (WGS) entry which is preliminary data.</text>
</comment>
<evidence type="ECO:0000313" key="8">
    <source>
        <dbReference type="EMBL" id="GGJ28423.1"/>
    </source>
</evidence>